<dbReference type="PRINTS" id="PR00412">
    <property type="entry name" value="EPOXHYDRLASE"/>
</dbReference>
<reference evidence="2 3" key="1">
    <citation type="submission" date="2022-11" db="EMBL/GenBank/DDBJ databases">
        <title>Minimal conservation of predation-associated metabolite biosynthetic gene clusters underscores biosynthetic potential of Myxococcota including descriptions for ten novel species: Archangium lansinium sp. nov., Myxococcus landrumus sp. nov., Nannocystis bai.</title>
        <authorList>
            <person name="Ahearne A."/>
            <person name="Stevens C."/>
            <person name="Phillips K."/>
        </authorList>
    </citation>
    <scope>NUCLEOTIDE SEQUENCE [LARGE SCALE GENOMIC DNA]</scope>
    <source>
        <strain evidence="2 3">MIWBW</strain>
    </source>
</reference>
<dbReference type="Proteomes" id="UP001207654">
    <property type="component" value="Unassembled WGS sequence"/>
</dbReference>
<dbReference type="InterPro" id="IPR050266">
    <property type="entry name" value="AB_hydrolase_sf"/>
</dbReference>
<gene>
    <name evidence="2" type="ORF">OV287_41105</name>
</gene>
<sequence>MPRIQLDGSSLHFEESGTGTPVLLLHGLGSSGQDWELVAPRLAAAGYRVIIPDVRGHGRSDKPAGRYGVPLFARDIRDLCDRLGLTHVHVVGLSMGGMIGFQLAVDRPALVRSLTVINSGPDMVPRTLSLRLMFATRMLLLKALGPRTLARILAPKLFPKPEQAELRRRVVESIGANEPDAYARATRGLVGWTVLDRLKDISCPVLVLASDNDYTPLSAKKAYVEKLADARLQELKDSRHAAPLDQPEQIVEAVKGFFLEIEERTREVRRLG</sequence>
<keyword evidence="3" id="KW-1185">Reference proteome</keyword>
<dbReference type="EMBL" id="JAPNKA010000001">
    <property type="protein sequence ID" value="MCY1080864.1"/>
    <property type="molecule type" value="Genomic_DNA"/>
</dbReference>
<dbReference type="PRINTS" id="PR00111">
    <property type="entry name" value="ABHYDROLASE"/>
</dbReference>
<dbReference type="PANTHER" id="PTHR43798">
    <property type="entry name" value="MONOACYLGLYCEROL LIPASE"/>
    <property type="match status" value="1"/>
</dbReference>
<dbReference type="InterPro" id="IPR000639">
    <property type="entry name" value="Epox_hydrolase-like"/>
</dbReference>
<feature type="domain" description="AB hydrolase-1" evidence="1">
    <location>
        <begin position="21"/>
        <end position="245"/>
    </location>
</feature>
<dbReference type="Pfam" id="PF00561">
    <property type="entry name" value="Abhydrolase_1"/>
    <property type="match status" value="1"/>
</dbReference>
<dbReference type="Gene3D" id="3.40.50.1820">
    <property type="entry name" value="alpha/beta hydrolase"/>
    <property type="match status" value="1"/>
</dbReference>
<evidence type="ECO:0000259" key="1">
    <source>
        <dbReference type="Pfam" id="PF00561"/>
    </source>
</evidence>
<keyword evidence="2" id="KW-0378">Hydrolase</keyword>
<evidence type="ECO:0000313" key="3">
    <source>
        <dbReference type="Proteomes" id="UP001207654"/>
    </source>
</evidence>
<accession>A0ABT4AGP9</accession>
<organism evidence="2 3">
    <name type="scientific">Archangium lansingense</name>
    <dbReference type="NCBI Taxonomy" id="2995310"/>
    <lineage>
        <taxon>Bacteria</taxon>
        <taxon>Pseudomonadati</taxon>
        <taxon>Myxococcota</taxon>
        <taxon>Myxococcia</taxon>
        <taxon>Myxococcales</taxon>
        <taxon>Cystobacterineae</taxon>
        <taxon>Archangiaceae</taxon>
        <taxon>Archangium</taxon>
    </lineage>
</organism>
<proteinExistence type="predicted"/>
<name>A0ABT4AGP9_9BACT</name>
<dbReference type="SUPFAM" id="SSF53474">
    <property type="entry name" value="alpha/beta-Hydrolases"/>
    <property type="match status" value="1"/>
</dbReference>
<dbReference type="RefSeq" id="WP_267539492.1">
    <property type="nucleotide sequence ID" value="NZ_JAPNKA010000001.1"/>
</dbReference>
<comment type="caution">
    <text evidence="2">The sequence shown here is derived from an EMBL/GenBank/DDBJ whole genome shotgun (WGS) entry which is preliminary data.</text>
</comment>
<dbReference type="GO" id="GO:0016787">
    <property type="term" value="F:hydrolase activity"/>
    <property type="evidence" value="ECO:0007669"/>
    <property type="project" value="UniProtKB-KW"/>
</dbReference>
<protein>
    <submittedName>
        <fullName evidence="2">Alpha/beta hydrolase</fullName>
    </submittedName>
</protein>
<dbReference type="InterPro" id="IPR029058">
    <property type="entry name" value="AB_hydrolase_fold"/>
</dbReference>
<dbReference type="InterPro" id="IPR000073">
    <property type="entry name" value="AB_hydrolase_1"/>
</dbReference>
<evidence type="ECO:0000313" key="2">
    <source>
        <dbReference type="EMBL" id="MCY1080864.1"/>
    </source>
</evidence>